<keyword evidence="2" id="KW-1185">Reference proteome</keyword>
<protein>
    <recommendedName>
        <fullName evidence="3">Sulfatase-like protein</fullName>
    </recommendedName>
</protein>
<organism evidence="1 2">
    <name type="scientific">Yoonia sediminilitoris</name>
    <dbReference type="NCBI Taxonomy" id="1286148"/>
    <lineage>
        <taxon>Bacteria</taxon>
        <taxon>Pseudomonadati</taxon>
        <taxon>Pseudomonadota</taxon>
        <taxon>Alphaproteobacteria</taxon>
        <taxon>Rhodobacterales</taxon>
        <taxon>Paracoccaceae</taxon>
        <taxon>Yoonia</taxon>
    </lineage>
</organism>
<proteinExistence type="predicted"/>
<evidence type="ECO:0000313" key="2">
    <source>
        <dbReference type="Proteomes" id="UP000244523"/>
    </source>
</evidence>
<accession>A0A2T6KRQ4</accession>
<name>A0A2T6KRQ4_9RHOB</name>
<dbReference type="AlphaFoldDB" id="A0A2T6KRQ4"/>
<comment type="caution">
    <text evidence="1">The sequence shown here is derived from an EMBL/GenBank/DDBJ whole genome shotgun (WGS) entry which is preliminary data.</text>
</comment>
<evidence type="ECO:0008006" key="3">
    <source>
        <dbReference type="Google" id="ProtNLM"/>
    </source>
</evidence>
<reference evidence="1 2" key="1">
    <citation type="submission" date="2018-04" db="EMBL/GenBank/DDBJ databases">
        <title>Genomic Encyclopedia of Archaeal and Bacterial Type Strains, Phase II (KMG-II): from individual species to whole genera.</title>
        <authorList>
            <person name="Goeker M."/>
        </authorList>
    </citation>
    <scope>NUCLEOTIDE SEQUENCE [LARGE SCALE GENOMIC DNA]</scope>
    <source>
        <strain evidence="1 2">DSM 29955</strain>
    </source>
</reference>
<dbReference type="EMBL" id="QBUD01000001">
    <property type="protein sequence ID" value="PUB19240.1"/>
    <property type="molecule type" value="Genomic_DNA"/>
</dbReference>
<gene>
    <name evidence="1" type="ORF">C8N45_101835</name>
</gene>
<dbReference type="Proteomes" id="UP000244523">
    <property type="component" value="Unassembled WGS sequence"/>
</dbReference>
<sequence>MPAITLGWPESSKMGFDLVFPAADIPFCGARLNWVTMPDQFTLAAYADLLPPDPLPDFIQIALISSHAPWVPIPDMAPWDQVGDGTIFSPMAAAGPTPRELWKDYNNVRDQDRLAIDYTLQATLTHVARPGDNAPLVLIIGDHQAADFVAGSDNRDVPVHMIGPQAVIERINNWEWTAGLIPAADLPALRMDKFRNRFLETFSSRKVLAEVSEQ</sequence>
<evidence type="ECO:0000313" key="1">
    <source>
        <dbReference type="EMBL" id="PUB19240.1"/>
    </source>
</evidence>